<dbReference type="SUPFAM" id="SSF54975">
    <property type="entry name" value="Acylphosphatase/BLUF domain-like"/>
    <property type="match status" value="1"/>
</dbReference>
<feature type="domain" description="Acylphosphatase-like" evidence="1">
    <location>
        <begin position="6"/>
        <end position="94"/>
    </location>
</feature>
<dbReference type="PANTHER" id="PTHR47268:SF4">
    <property type="entry name" value="ACYLPHOSPHATASE"/>
    <property type="match status" value="1"/>
</dbReference>
<dbReference type="Gene3D" id="3.30.70.100">
    <property type="match status" value="1"/>
</dbReference>
<dbReference type="PROSITE" id="PS51160">
    <property type="entry name" value="ACYLPHOSPHATASE_3"/>
    <property type="match status" value="1"/>
</dbReference>
<comment type="caution">
    <text evidence="2">The sequence shown here is derived from an EMBL/GenBank/DDBJ whole genome shotgun (WGS) entry which is preliminary data.</text>
</comment>
<reference evidence="2" key="1">
    <citation type="journal article" date="2014" name="Front. Microbiol.">
        <title>High frequency of phylogenetically diverse reductive dehalogenase-homologous genes in deep subseafloor sedimentary metagenomes.</title>
        <authorList>
            <person name="Kawai M."/>
            <person name="Futagami T."/>
            <person name="Toyoda A."/>
            <person name="Takaki Y."/>
            <person name="Nishi S."/>
            <person name="Hori S."/>
            <person name="Arai W."/>
            <person name="Tsubouchi T."/>
            <person name="Morono Y."/>
            <person name="Uchiyama I."/>
            <person name="Ito T."/>
            <person name="Fujiyama A."/>
            <person name="Inagaki F."/>
            <person name="Takami H."/>
        </authorList>
    </citation>
    <scope>NUCLEOTIDE SEQUENCE</scope>
    <source>
        <strain evidence="2">Expedition CK06-06</strain>
    </source>
</reference>
<proteinExistence type="predicted"/>
<dbReference type="GO" id="GO:0003998">
    <property type="term" value="F:acylphosphatase activity"/>
    <property type="evidence" value="ECO:0007669"/>
    <property type="project" value="InterPro"/>
</dbReference>
<evidence type="ECO:0000259" key="1">
    <source>
        <dbReference type="PROSITE" id="PS51160"/>
    </source>
</evidence>
<dbReference type="AlphaFoldDB" id="X1NQR7"/>
<evidence type="ECO:0000313" key="2">
    <source>
        <dbReference type="EMBL" id="GAI29140.1"/>
    </source>
</evidence>
<sequence length="94" mass="10691">MSQQAALHAVIYGLVHGVNFRYFVLRHATALGLTGYVRNLHLEQAVEVRAEGEGEKLVQLLRQLEVGPRRARVERVAVSWSEYKGAYGRFEVRL</sequence>
<accession>X1NQR7</accession>
<name>X1NQR7_9ZZZZ</name>
<dbReference type="InterPro" id="IPR020456">
    <property type="entry name" value="Acylphosphatase"/>
</dbReference>
<protein>
    <recommendedName>
        <fullName evidence="1">Acylphosphatase-like domain-containing protein</fullName>
    </recommendedName>
</protein>
<organism evidence="2">
    <name type="scientific">marine sediment metagenome</name>
    <dbReference type="NCBI Taxonomy" id="412755"/>
    <lineage>
        <taxon>unclassified sequences</taxon>
        <taxon>metagenomes</taxon>
        <taxon>ecological metagenomes</taxon>
    </lineage>
</organism>
<dbReference type="InterPro" id="IPR001792">
    <property type="entry name" value="Acylphosphatase-like_dom"/>
</dbReference>
<dbReference type="Pfam" id="PF00708">
    <property type="entry name" value="Acylphosphatase"/>
    <property type="match status" value="1"/>
</dbReference>
<dbReference type="InterPro" id="IPR036046">
    <property type="entry name" value="Acylphosphatase-like_dom_sf"/>
</dbReference>
<gene>
    <name evidence="2" type="ORF">S06H3_38160</name>
</gene>
<dbReference type="PANTHER" id="PTHR47268">
    <property type="entry name" value="ACYLPHOSPHATASE"/>
    <property type="match status" value="1"/>
</dbReference>
<dbReference type="EMBL" id="BARV01023238">
    <property type="protein sequence ID" value="GAI29140.1"/>
    <property type="molecule type" value="Genomic_DNA"/>
</dbReference>